<organism evidence="1 2">
    <name type="scientific">Triticum urartu</name>
    <name type="common">Red wild einkorn</name>
    <name type="synonym">Crithodium urartu</name>
    <dbReference type="NCBI Taxonomy" id="4572"/>
    <lineage>
        <taxon>Eukaryota</taxon>
        <taxon>Viridiplantae</taxon>
        <taxon>Streptophyta</taxon>
        <taxon>Embryophyta</taxon>
        <taxon>Tracheophyta</taxon>
        <taxon>Spermatophyta</taxon>
        <taxon>Magnoliopsida</taxon>
        <taxon>Liliopsida</taxon>
        <taxon>Poales</taxon>
        <taxon>Poaceae</taxon>
        <taxon>BOP clade</taxon>
        <taxon>Pooideae</taxon>
        <taxon>Triticodae</taxon>
        <taxon>Triticeae</taxon>
        <taxon>Triticinae</taxon>
        <taxon>Triticum</taxon>
    </lineage>
</organism>
<dbReference type="Proteomes" id="UP000015106">
    <property type="component" value="Chromosome 4"/>
</dbReference>
<sequence length="93" mass="10661">MSRGNLSFAHFSFQLMRVYMLPPRPLFAHPLYSSSTKYSRSCSGRSPCVLPDAYVSWRFLPHGEQIKSYFVVSGQFLYMINMANTNSSVLIKN</sequence>
<proteinExistence type="predicted"/>
<reference evidence="1" key="2">
    <citation type="submission" date="2018-03" db="EMBL/GenBank/DDBJ databases">
        <title>The Triticum urartu genome reveals the dynamic nature of wheat genome evolution.</title>
        <authorList>
            <person name="Ling H."/>
            <person name="Ma B."/>
            <person name="Shi X."/>
            <person name="Liu H."/>
            <person name="Dong L."/>
            <person name="Sun H."/>
            <person name="Cao Y."/>
            <person name="Gao Q."/>
            <person name="Zheng S."/>
            <person name="Li Y."/>
            <person name="Yu Y."/>
            <person name="Du H."/>
            <person name="Qi M."/>
            <person name="Li Y."/>
            <person name="Yu H."/>
            <person name="Cui Y."/>
            <person name="Wang N."/>
            <person name="Chen C."/>
            <person name="Wu H."/>
            <person name="Zhao Y."/>
            <person name="Zhang J."/>
            <person name="Li Y."/>
            <person name="Zhou W."/>
            <person name="Zhang B."/>
            <person name="Hu W."/>
            <person name="Eijk M."/>
            <person name="Tang J."/>
            <person name="Witsenboer H."/>
            <person name="Zhao S."/>
            <person name="Li Z."/>
            <person name="Zhang A."/>
            <person name="Wang D."/>
            <person name="Liang C."/>
        </authorList>
    </citation>
    <scope>NUCLEOTIDE SEQUENCE [LARGE SCALE GENOMIC DNA]</scope>
    <source>
        <strain evidence="1">cv. G1812</strain>
    </source>
</reference>
<dbReference type="AlphaFoldDB" id="A0A8R7Q1P4"/>
<evidence type="ECO:0000313" key="2">
    <source>
        <dbReference type="Proteomes" id="UP000015106"/>
    </source>
</evidence>
<protein>
    <submittedName>
        <fullName evidence="1">Uncharacterized protein</fullName>
    </submittedName>
</protein>
<evidence type="ECO:0000313" key="1">
    <source>
        <dbReference type="EnsemblPlants" id="TuG1812G0400000370.01.T02.cds319635"/>
    </source>
</evidence>
<reference evidence="1" key="3">
    <citation type="submission" date="2022-06" db="UniProtKB">
        <authorList>
            <consortium name="EnsemblPlants"/>
        </authorList>
    </citation>
    <scope>IDENTIFICATION</scope>
</reference>
<reference evidence="2" key="1">
    <citation type="journal article" date="2013" name="Nature">
        <title>Draft genome of the wheat A-genome progenitor Triticum urartu.</title>
        <authorList>
            <person name="Ling H.Q."/>
            <person name="Zhao S."/>
            <person name="Liu D."/>
            <person name="Wang J."/>
            <person name="Sun H."/>
            <person name="Zhang C."/>
            <person name="Fan H."/>
            <person name="Li D."/>
            <person name="Dong L."/>
            <person name="Tao Y."/>
            <person name="Gao C."/>
            <person name="Wu H."/>
            <person name="Li Y."/>
            <person name="Cui Y."/>
            <person name="Guo X."/>
            <person name="Zheng S."/>
            <person name="Wang B."/>
            <person name="Yu K."/>
            <person name="Liang Q."/>
            <person name="Yang W."/>
            <person name="Lou X."/>
            <person name="Chen J."/>
            <person name="Feng M."/>
            <person name="Jian J."/>
            <person name="Zhang X."/>
            <person name="Luo G."/>
            <person name="Jiang Y."/>
            <person name="Liu J."/>
            <person name="Wang Z."/>
            <person name="Sha Y."/>
            <person name="Zhang B."/>
            <person name="Wu H."/>
            <person name="Tang D."/>
            <person name="Shen Q."/>
            <person name="Xue P."/>
            <person name="Zou S."/>
            <person name="Wang X."/>
            <person name="Liu X."/>
            <person name="Wang F."/>
            <person name="Yang Y."/>
            <person name="An X."/>
            <person name="Dong Z."/>
            <person name="Zhang K."/>
            <person name="Zhang X."/>
            <person name="Luo M.C."/>
            <person name="Dvorak J."/>
            <person name="Tong Y."/>
            <person name="Wang J."/>
            <person name="Yang H."/>
            <person name="Li Z."/>
            <person name="Wang D."/>
            <person name="Zhang A."/>
            <person name="Wang J."/>
        </authorList>
    </citation>
    <scope>NUCLEOTIDE SEQUENCE</scope>
    <source>
        <strain evidence="2">cv. G1812</strain>
    </source>
</reference>
<dbReference type="Gramene" id="TuG1812G0400000370.01.T02">
    <property type="protein sequence ID" value="TuG1812G0400000370.01.T02.cds319635"/>
    <property type="gene ID" value="TuG1812G0400000370.01"/>
</dbReference>
<dbReference type="EnsemblPlants" id="TuG1812G0400000370.01.T02">
    <property type="protein sequence ID" value="TuG1812G0400000370.01.T02.cds319635"/>
    <property type="gene ID" value="TuG1812G0400000370.01"/>
</dbReference>
<keyword evidence="2" id="KW-1185">Reference proteome</keyword>
<name>A0A8R7Q1P4_TRIUA</name>
<accession>A0A8R7Q1P4</accession>